<feature type="domain" description="HTH hxlR-type" evidence="4">
    <location>
        <begin position="12"/>
        <end position="111"/>
    </location>
</feature>
<dbReference type="GeneID" id="78084510"/>
<name>E5YA79_BILW3</name>
<dbReference type="Proteomes" id="UP000006034">
    <property type="component" value="Unassembled WGS sequence"/>
</dbReference>
<keyword evidence="2" id="KW-0238">DNA-binding</keyword>
<comment type="caution">
    <text evidence="5">The sequence shown here is derived from an EMBL/GenBank/DDBJ whole genome shotgun (WGS) entry which is preliminary data.</text>
</comment>
<dbReference type="eggNOG" id="COG1733">
    <property type="taxonomic scope" value="Bacteria"/>
</dbReference>
<dbReference type="AlphaFoldDB" id="E5YA79"/>
<evidence type="ECO:0000256" key="1">
    <source>
        <dbReference type="ARBA" id="ARBA00023015"/>
    </source>
</evidence>
<keyword evidence="3" id="KW-0804">Transcription</keyword>
<dbReference type="InterPro" id="IPR002577">
    <property type="entry name" value="HTH_HxlR"/>
</dbReference>
<proteinExistence type="predicted"/>
<keyword evidence="6" id="KW-1185">Reference proteome</keyword>
<dbReference type="EMBL" id="ADCP02000001">
    <property type="protein sequence ID" value="EFV43080.1"/>
    <property type="molecule type" value="Genomic_DNA"/>
</dbReference>
<evidence type="ECO:0000259" key="4">
    <source>
        <dbReference type="PROSITE" id="PS51118"/>
    </source>
</evidence>
<protein>
    <recommendedName>
        <fullName evidence="4">HTH hxlR-type domain-containing protein</fullName>
    </recommendedName>
</protein>
<reference evidence="5 6" key="1">
    <citation type="submission" date="2010-10" db="EMBL/GenBank/DDBJ databases">
        <authorList>
            <consortium name="The Broad Institute Genome Sequencing Platform"/>
            <person name="Ward D."/>
            <person name="Earl A."/>
            <person name="Feldgarden M."/>
            <person name="Young S.K."/>
            <person name="Gargeya S."/>
            <person name="Zeng Q."/>
            <person name="Alvarado L."/>
            <person name="Berlin A."/>
            <person name="Bochicchio J."/>
            <person name="Chapman S.B."/>
            <person name="Chen Z."/>
            <person name="Freedman E."/>
            <person name="Gellesch M."/>
            <person name="Goldberg J."/>
            <person name="Griggs A."/>
            <person name="Gujja S."/>
            <person name="Heilman E."/>
            <person name="Heiman D."/>
            <person name="Howarth C."/>
            <person name="Mehta T."/>
            <person name="Neiman D."/>
            <person name="Pearson M."/>
            <person name="Roberts A."/>
            <person name="Saif S."/>
            <person name="Shea T."/>
            <person name="Shenoy N."/>
            <person name="Sisk P."/>
            <person name="Stolte C."/>
            <person name="Sykes S."/>
            <person name="White J."/>
            <person name="Yandava C."/>
            <person name="Allen-Vercoe E."/>
            <person name="Sibley C."/>
            <person name="Ambrose C.E."/>
            <person name="Strauss J."/>
            <person name="Daigneault M."/>
            <person name="Haas B."/>
            <person name="Nusbaum C."/>
            <person name="Birren B."/>
        </authorList>
    </citation>
    <scope>NUCLEOTIDE SEQUENCE [LARGE SCALE GENOMIC DNA]</scope>
    <source>
        <strain evidence="5 6">3_1_6</strain>
    </source>
</reference>
<organism evidence="5 6">
    <name type="scientific">Bilophila wadsworthia (strain 3_1_6)</name>
    <dbReference type="NCBI Taxonomy" id="563192"/>
    <lineage>
        <taxon>Bacteria</taxon>
        <taxon>Pseudomonadati</taxon>
        <taxon>Thermodesulfobacteriota</taxon>
        <taxon>Desulfovibrionia</taxon>
        <taxon>Desulfovibrionales</taxon>
        <taxon>Desulfovibrionaceae</taxon>
        <taxon>Bilophila</taxon>
    </lineage>
</organism>
<dbReference type="SUPFAM" id="SSF46785">
    <property type="entry name" value="Winged helix' DNA-binding domain"/>
    <property type="match status" value="1"/>
</dbReference>
<dbReference type="GO" id="GO:0003677">
    <property type="term" value="F:DNA binding"/>
    <property type="evidence" value="ECO:0007669"/>
    <property type="project" value="UniProtKB-KW"/>
</dbReference>
<dbReference type="PROSITE" id="PS51118">
    <property type="entry name" value="HTH_HXLR"/>
    <property type="match status" value="1"/>
</dbReference>
<reference evidence="5 6" key="2">
    <citation type="submission" date="2013-04" db="EMBL/GenBank/DDBJ databases">
        <title>The Genome Sequence of Bilophila wadsworthia 3_1_6.</title>
        <authorList>
            <consortium name="The Broad Institute Genomics Platform"/>
            <person name="Earl A."/>
            <person name="Ward D."/>
            <person name="Feldgarden M."/>
            <person name="Gevers D."/>
            <person name="Sibley C."/>
            <person name="Strauss J."/>
            <person name="Allen-Vercoe E."/>
            <person name="Walker B."/>
            <person name="Young S."/>
            <person name="Zeng Q."/>
            <person name="Gargeya S."/>
            <person name="Fitzgerald M."/>
            <person name="Haas B."/>
            <person name="Abouelleil A."/>
            <person name="Allen A.W."/>
            <person name="Alvarado L."/>
            <person name="Arachchi H.M."/>
            <person name="Berlin A.M."/>
            <person name="Chapman S.B."/>
            <person name="Gainer-Dewar J."/>
            <person name="Goldberg J."/>
            <person name="Griggs A."/>
            <person name="Gujja S."/>
            <person name="Hansen M."/>
            <person name="Howarth C."/>
            <person name="Imamovic A."/>
            <person name="Ireland A."/>
            <person name="Larimer J."/>
            <person name="McCowan C."/>
            <person name="Murphy C."/>
            <person name="Pearson M."/>
            <person name="Poon T.W."/>
            <person name="Priest M."/>
            <person name="Roberts A."/>
            <person name="Saif S."/>
            <person name="Shea T."/>
            <person name="Sisk P."/>
            <person name="Sykes S."/>
            <person name="Wortman J."/>
            <person name="Nusbaum C."/>
            <person name="Birren B."/>
        </authorList>
    </citation>
    <scope>NUCLEOTIDE SEQUENCE [LARGE SCALE GENOMIC DNA]</scope>
    <source>
        <strain evidence="5 6">3_1_6</strain>
    </source>
</reference>
<dbReference type="RefSeq" id="WP_005029532.1">
    <property type="nucleotide sequence ID" value="NZ_KE150238.1"/>
</dbReference>
<dbReference type="Pfam" id="PF01638">
    <property type="entry name" value="HxlR"/>
    <property type="match status" value="1"/>
</dbReference>
<dbReference type="PANTHER" id="PTHR33204">
    <property type="entry name" value="TRANSCRIPTIONAL REGULATOR, MARR FAMILY"/>
    <property type="match status" value="1"/>
</dbReference>
<evidence type="ECO:0000313" key="5">
    <source>
        <dbReference type="EMBL" id="EFV43080.1"/>
    </source>
</evidence>
<gene>
    <name evidence="5" type="ORF">HMPREF0179_03097</name>
</gene>
<dbReference type="InterPro" id="IPR036388">
    <property type="entry name" value="WH-like_DNA-bd_sf"/>
</dbReference>
<dbReference type="InterPro" id="IPR036390">
    <property type="entry name" value="WH_DNA-bd_sf"/>
</dbReference>
<dbReference type="PANTHER" id="PTHR33204:SF29">
    <property type="entry name" value="TRANSCRIPTIONAL REGULATOR"/>
    <property type="match status" value="1"/>
</dbReference>
<evidence type="ECO:0000256" key="3">
    <source>
        <dbReference type="ARBA" id="ARBA00023163"/>
    </source>
</evidence>
<evidence type="ECO:0000313" key="6">
    <source>
        <dbReference type="Proteomes" id="UP000006034"/>
    </source>
</evidence>
<dbReference type="HOGENOM" id="CLU_111585_5_1_7"/>
<evidence type="ECO:0000256" key="2">
    <source>
        <dbReference type="ARBA" id="ARBA00023125"/>
    </source>
</evidence>
<accession>E5YA79</accession>
<keyword evidence="1" id="KW-0805">Transcription regulation</keyword>
<dbReference type="OrthoDB" id="9800350at2"/>
<sequence>MYQAKLEKDIRCPLEYGLDVFGGRWKSRIICVLAHQDNLRYGKLREEMTNITDAVLAQNLKELIADGMVKRVQFNEIPPRVEYSLTEKGNSVVPILQNICRWSGAYHKEVSGLSIAQCRKCDYTAKK</sequence>
<dbReference type="Gene3D" id="1.10.10.10">
    <property type="entry name" value="Winged helix-like DNA-binding domain superfamily/Winged helix DNA-binding domain"/>
    <property type="match status" value="1"/>
</dbReference>